<dbReference type="AlphaFoldDB" id="A0A2Z6DX75"/>
<dbReference type="SUPFAM" id="SSF56784">
    <property type="entry name" value="HAD-like"/>
    <property type="match status" value="1"/>
</dbReference>
<dbReference type="InterPro" id="IPR036412">
    <property type="entry name" value="HAD-like_sf"/>
</dbReference>
<comment type="cofactor">
    <cofactor evidence="4">
        <name>Mg(2+)</name>
        <dbReference type="ChEBI" id="CHEBI:18420"/>
    </cofactor>
</comment>
<gene>
    <name evidence="5" type="ORF">HPTL_0818</name>
</gene>
<dbReference type="GO" id="GO:0005992">
    <property type="term" value="P:trehalose biosynthetic process"/>
    <property type="evidence" value="ECO:0007669"/>
    <property type="project" value="UniProtKB-UniPathway"/>
</dbReference>
<protein>
    <recommendedName>
        <fullName evidence="4">Trehalose 6-phosphate phosphatase</fullName>
        <ecNumber evidence="4">3.1.3.12</ecNumber>
    </recommendedName>
</protein>
<evidence type="ECO:0000256" key="1">
    <source>
        <dbReference type="ARBA" id="ARBA00005199"/>
    </source>
</evidence>
<keyword evidence="4" id="KW-0460">Magnesium</keyword>
<dbReference type="EMBL" id="AP018558">
    <property type="protein sequence ID" value="BBD77086.1"/>
    <property type="molecule type" value="Genomic_DNA"/>
</dbReference>
<proteinExistence type="inferred from homology"/>
<dbReference type="NCBIfam" id="TIGR01484">
    <property type="entry name" value="HAD-SF-IIB"/>
    <property type="match status" value="1"/>
</dbReference>
<keyword evidence="4" id="KW-0479">Metal-binding</keyword>
<reference evidence="5 6" key="1">
    <citation type="submission" date="2018-04" db="EMBL/GenBank/DDBJ databases">
        <title>Complete genome sequence of Hydrogenophilus thermoluteolus TH-1.</title>
        <authorList>
            <person name="Arai H."/>
        </authorList>
    </citation>
    <scope>NUCLEOTIDE SEQUENCE [LARGE SCALE GENOMIC DNA]</scope>
    <source>
        <strain evidence="5 6">TH-1</strain>
    </source>
</reference>
<dbReference type="PANTHER" id="PTHR43768">
    <property type="entry name" value="TREHALOSE 6-PHOSPHATE PHOSPHATASE"/>
    <property type="match status" value="1"/>
</dbReference>
<dbReference type="KEGG" id="htl:HPTL_0818"/>
<comment type="similarity">
    <text evidence="2 4">Belongs to the trehalose phosphatase family.</text>
</comment>
<dbReference type="Proteomes" id="UP000262004">
    <property type="component" value="Chromosome"/>
</dbReference>
<keyword evidence="3 4" id="KW-0378">Hydrolase</keyword>
<dbReference type="Pfam" id="PF02358">
    <property type="entry name" value="Trehalose_PPase"/>
    <property type="match status" value="1"/>
</dbReference>
<name>A0A2Z6DX75_HYDTE</name>
<dbReference type="InterPro" id="IPR003337">
    <property type="entry name" value="Trehalose_PPase"/>
</dbReference>
<evidence type="ECO:0000313" key="6">
    <source>
        <dbReference type="Proteomes" id="UP000262004"/>
    </source>
</evidence>
<dbReference type="PANTHER" id="PTHR43768:SF3">
    <property type="entry name" value="TREHALOSE 6-PHOSPHATE PHOSPHATASE"/>
    <property type="match status" value="1"/>
</dbReference>
<sequence>MLARPPTPKADWAYFCDIDGTLVAFAKHPDAVEVREEARHVLQQLFCVTHGAVALVSGRSLASIDALFHLPFLPAAGLHGLERRDPDGTYQRVIDRLPGREQLLPALSALAARFPGLLLEDKGIALALHYRQAPRLGGYLSHTIKRLVAPFPELTVLKGKYVFELKPHVANKGEAIAAFMRIPPFCGRTPVFLGDDVTDEYGFERINQLGGLSIKVGPGQTLARYRLPNIEAALTWLQSLTH</sequence>
<comment type="catalytic activity">
    <reaction evidence="4">
        <text>alpha,alpha-trehalose 6-phosphate + H2O = alpha,alpha-trehalose + phosphate</text>
        <dbReference type="Rhea" id="RHEA:23420"/>
        <dbReference type="ChEBI" id="CHEBI:15377"/>
        <dbReference type="ChEBI" id="CHEBI:16551"/>
        <dbReference type="ChEBI" id="CHEBI:43474"/>
        <dbReference type="ChEBI" id="CHEBI:58429"/>
        <dbReference type="EC" id="3.1.3.12"/>
    </reaction>
</comment>
<evidence type="ECO:0000256" key="2">
    <source>
        <dbReference type="ARBA" id="ARBA00008770"/>
    </source>
</evidence>
<evidence type="ECO:0000256" key="4">
    <source>
        <dbReference type="RuleBase" id="RU361117"/>
    </source>
</evidence>
<keyword evidence="6" id="KW-1185">Reference proteome</keyword>
<accession>A0A2Z6DX75</accession>
<organism evidence="5 6">
    <name type="scientific">Hydrogenophilus thermoluteolus</name>
    <name type="common">Pseudomonas hydrogenothermophila</name>
    <dbReference type="NCBI Taxonomy" id="297"/>
    <lineage>
        <taxon>Bacteria</taxon>
        <taxon>Pseudomonadati</taxon>
        <taxon>Pseudomonadota</taxon>
        <taxon>Hydrogenophilia</taxon>
        <taxon>Hydrogenophilales</taxon>
        <taxon>Hydrogenophilaceae</taxon>
        <taxon>Hydrogenophilus</taxon>
    </lineage>
</organism>
<dbReference type="UniPathway" id="UPA00299"/>
<dbReference type="InterPro" id="IPR044651">
    <property type="entry name" value="OTSB-like"/>
</dbReference>
<dbReference type="CDD" id="cd01627">
    <property type="entry name" value="HAD_TPP"/>
    <property type="match status" value="1"/>
</dbReference>
<dbReference type="InterPro" id="IPR006379">
    <property type="entry name" value="HAD-SF_hydro_IIB"/>
</dbReference>
<dbReference type="EC" id="3.1.3.12" evidence="4"/>
<dbReference type="Gene3D" id="3.30.70.1020">
    <property type="entry name" value="Trehalose-6-phosphate phosphatase related protein, domain 2"/>
    <property type="match status" value="1"/>
</dbReference>
<dbReference type="GO" id="GO:0004805">
    <property type="term" value="F:trehalose-phosphatase activity"/>
    <property type="evidence" value="ECO:0007669"/>
    <property type="project" value="UniProtKB-EC"/>
</dbReference>
<dbReference type="InterPro" id="IPR023214">
    <property type="entry name" value="HAD_sf"/>
</dbReference>
<evidence type="ECO:0000256" key="3">
    <source>
        <dbReference type="ARBA" id="ARBA00022801"/>
    </source>
</evidence>
<comment type="function">
    <text evidence="4">Removes the phosphate from trehalose 6-phosphate to produce free trehalose.</text>
</comment>
<evidence type="ECO:0000313" key="5">
    <source>
        <dbReference type="EMBL" id="BBD77086.1"/>
    </source>
</evidence>
<dbReference type="GO" id="GO:0046872">
    <property type="term" value="F:metal ion binding"/>
    <property type="evidence" value="ECO:0007669"/>
    <property type="project" value="UniProtKB-KW"/>
</dbReference>
<dbReference type="Gene3D" id="3.40.50.1000">
    <property type="entry name" value="HAD superfamily/HAD-like"/>
    <property type="match status" value="1"/>
</dbReference>
<comment type="pathway">
    <text evidence="1 4">Glycan biosynthesis; trehalose biosynthesis.</text>
</comment>
<dbReference type="NCBIfam" id="TIGR00685">
    <property type="entry name" value="T6PP"/>
    <property type="match status" value="1"/>
</dbReference>